<name>A0A8S5NSM5_9CAUD</name>
<sequence length="116" mass="14005">MFIMRKIIKKLRMFFILLGADWELSRAIRLAEKKYLKRGVRFYVIPDMRHRLVSRSYGELKKMRKAGMFSHRATEKDFTAECFYYTASRFGDRISAGRKKRKRLEWLNYVAQVRGL</sequence>
<accession>A0A8S5NSM5</accession>
<dbReference type="EMBL" id="BK015247">
    <property type="protein sequence ID" value="DAD97734.1"/>
    <property type="molecule type" value="Genomic_DNA"/>
</dbReference>
<evidence type="ECO:0000313" key="1">
    <source>
        <dbReference type="EMBL" id="DAD97734.1"/>
    </source>
</evidence>
<reference evidence="1" key="1">
    <citation type="journal article" date="2021" name="Proc. Natl. Acad. Sci. U.S.A.">
        <title>A Catalog of Tens of Thousands of Viruses from Human Metagenomes Reveals Hidden Associations with Chronic Diseases.</title>
        <authorList>
            <person name="Tisza M.J."/>
            <person name="Buck C.B."/>
        </authorList>
    </citation>
    <scope>NUCLEOTIDE SEQUENCE</scope>
    <source>
        <strain evidence="1">CtrTt13</strain>
    </source>
</reference>
<organism evidence="1">
    <name type="scientific">Podoviridae sp. ctrTt13</name>
    <dbReference type="NCBI Taxonomy" id="2825279"/>
    <lineage>
        <taxon>Viruses</taxon>
        <taxon>Duplodnaviria</taxon>
        <taxon>Heunggongvirae</taxon>
        <taxon>Uroviricota</taxon>
        <taxon>Caudoviricetes</taxon>
    </lineage>
</organism>
<proteinExistence type="predicted"/>
<protein>
    <submittedName>
        <fullName evidence="1">Uncharacterized protein</fullName>
    </submittedName>
</protein>